<reference evidence="2 3" key="1">
    <citation type="submission" date="2019-02" db="EMBL/GenBank/DDBJ databases">
        <title>Deep-cultivation of Planctomycetes and their phenomic and genomic characterization uncovers novel biology.</title>
        <authorList>
            <person name="Wiegand S."/>
            <person name="Jogler M."/>
            <person name="Boedeker C."/>
            <person name="Pinto D."/>
            <person name="Vollmers J."/>
            <person name="Rivas-Marin E."/>
            <person name="Kohn T."/>
            <person name="Peeters S.H."/>
            <person name="Heuer A."/>
            <person name="Rast P."/>
            <person name="Oberbeckmann S."/>
            <person name="Bunk B."/>
            <person name="Jeske O."/>
            <person name="Meyerdierks A."/>
            <person name="Storesund J.E."/>
            <person name="Kallscheuer N."/>
            <person name="Luecker S."/>
            <person name="Lage O.M."/>
            <person name="Pohl T."/>
            <person name="Merkel B.J."/>
            <person name="Hornburger P."/>
            <person name="Mueller R.-W."/>
            <person name="Bruemmer F."/>
            <person name="Labrenz M."/>
            <person name="Spormann A.M."/>
            <person name="Op den Camp H."/>
            <person name="Overmann J."/>
            <person name="Amann R."/>
            <person name="Jetten M.S.M."/>
            <person name="Mascher T."/>
            <person name="Medema M.H."/>
            <person name="Devos D.P."/>
            <person name="Kaster A.-K."/>
            <person name="Ovreas L."/>
            <person name="Rohde M."/>
            <person name="Galperin M.Y."/>
            <person name="Jogler C."/>
        </authorList>
    </citation>
    <scope>NUCLEOTIDE SEQUENCE [LARGE SCALE GENOMIC DNA]</scope>
    <source>
        <strain evidence="2 3">SV_7m_r</strain>
    </source>
</reference>
<evidence type="ECO:0000313" key="2">
    <source>
        <dbReference type="EMBL" id="QDT59352.1"/>
    </source>
</evidence>
<dbReference type="Proteomes" id="UP000315003">
    <property type="component" value="Chromosome"/>
</dbReference>
<evidence type="ECO:0000256" key="1">
    <source>
        <dbReference type="SAM" id="MobiDB-lite"/>
    </source>
</evidence>
<organism evidence="2 3">
    <name type="scientific">Stieleria bergensis</name>
    <dbReference type="NCBI Taxonomy" id="2528025"/>
    <lineage>
        <taxon>Bacteria</taxon>
        <taxon>Pseudomonadati</taxon>
        <taxon>Planctomycetota</taxon>
        <taxon>Planctomycetia</taxon>
        <taxon>Pirellulales</taxon>
        <taxon>Pirellulaceae</taxon>
        <taxon>Stieleria</taxon>
    </lineage>
</organism>
<proteinExistence type="predicted"/>
<feature type="compositionally biased region" description="Basic and acidic residues" evidence="1">
    <location>
        <begin position="1"/>
        <end position="28"/>
    </location>
</feature>
<accession>A0A517STA4</accession>
<protein>
    <submittedName>
        <fullName evidence="2">Uncharacterized protein</fullName>
    </submittedName>
</protein>
<feature type="region of interest" description="Disordered" evidence="1">
    <location>
        <begin position="1"/>
        <end position="53"/>
    </location>
</feature>
<evidence type="ECO:0000313" key="3">
    <source>
        <dbReference type="Proteomes" id="UP000315003"/>
    </source>
</evidence>
<dbReference type="AlphaFoldDB" id="A0A517STA4"/>
<gene>
    <name evidence="2" type="ORF">SV7mr_18590</name>
</gene>
<dbReference type="RefSeq" id="WP_419188289.1">
    <property type="nucleotide sequence ID" value="NZ_CP036272.1"/>
</dbReference>
<dbReference type="EMBL" id="CP036272">
    <property type="protein sequence ID" value="QDT59352.1"/>
    <property type="molecule type" value="Genomic_DNA"/>
</dbReference>
<sequence length="53" mass="6081">MEKKRKAEEKRQRRIDRKVAGTESPKLEESDEGDQEVSEQTPQDPGNAPDDQL</sequence>
<keyword evidence="3" id="KW-1185">Reference proteome</keyword>
<name>A0A517STA4_9BACT</name>